<feature type="domain" description="Response regulatory" evidence="6">
    <location>
        <begin position="1"/>
        <end position="48"/>
    </location>
</feature>
<comment type="caution">
    <text evidence="7">The sequence shown here is derived from an EMBL/GenBank/DDBJ whole genome shotgun (WGS) entry which is preliminary data.</text>
</comment>
<evidence type="ECO:0000256" key="1">
    <source>
        <dbReference type="ARBA" id="ARBA00022553"/>
    </source>
</evidence>
<dbReference type="InterPro" id="IPR039420">
    <property type="entry name" value="WalR-like"/>
</dbReference>
<dbReference type="AlphaFoldDB" id="X0SP17"/>
<dbReference type="GO" id="GO:0005829">
    <property type="term" value="C:cytosol"/>
    <property type="evidence" value="ECO:0007669"/>
    <property type="project" value="TreeGrafter"/>
</dbReference>
<dbReference type="Gene3D" id="6.10.250.690">
    <property type="match status" value="1"/>
</dbReference>
<keyword evidence="5" id="KW-0804">Transcription</keyword>
<organism evidence="7">
    <name type="scientific">marine sediment metagenome</name>
    <dbReference type="NCBI Taxonomy" id="412755"/>
    <lineage>
        <taxon>unclassified sequences</taxon>
        <taxon>metagenomes</taxon>
        <taxon>ecological metagenomes</taxon>
    </lineage>
</organism>
<dbReference type="GO" id="GO:0032993">
    <property type="term" value="C:protein-DNA complex"/>
    <property type="evidence" value="ECO:0007669"/>
    <property type="project" value="TreeGrafter"/>
</dbReference>
<dbReference type="PROSITE" id="PS50110">
    <property type="entry name" value="RESPONSE_REGULATORY"/>
    <property type="match status" value="1"/>
</dbReference>
<evidence type="ECO:0000259" key="6">
    <source>
        <dbReference type="PROSITE" id="PS50110"/>
    </source>
</evidence>
<dbReference type="PANTHER" id="PTHR48111:SF1">
    <property type="entry name" value="TWO-COMPONENT RESPONSE REGULATOR ORR33"/>
    <property type="match status" value="1"/>
</dbReference>
<protein>
    <recommendedName>
        <fullName evidence="6">Response regulatory domain-containing protein</fullName>
    </recommendedName>
</protein>
<dbReference type="PANTHER" id="PTHR48111">
    <property type="entry name" value="REGULATOR OF RPOS"/>
    <property type="match status" value="1"/>
</dbReference>
<name>X0SP17_9ZZZZ</name>
<evidence type="ECO:0000256" key="3">
    <source>
        <dbReference type="ARBA" id="ARBA00023015"/>
    </source>
</evidence>
<dbReference type="EMBL" id="BARS01006071">
    <property type="protein sequence ID" value="GAF82838.1"/>
    <property type="molecule type" value="Genomic_DNA"/>
</dbReference>
<evidence type="ECO:0000313" key="7">
    <source>
        <dbReference type="EMBL" id="GAF82838.1"/>
    </source>
</evidence>
<keyword evidence="3" id="KW-0805">Transcription regulation</keyword>
<dbReference type="GO" id="GO:0000976">
    <property type="term" value="F:transcription cis-regulatory region binding"/>
    <property type="evidence" value="ECO:0007669"/>
    <property type="project" value="TreeGrafter"/>
</dbReference>
<dbReference type="GO" id="GO:0000156">
    <property type="term" value="F:phosphorelay response regulator activity"/>
    <property type="evidence" value="ECO:0007669"/>
    <property type="project" value="TreeGrafter"/>
</dbReference>
<evidence type="ECO:0000256" key="5">
    <source>
        <dbReference type="ARBA" id="ARBA00023163"/>
    </source>
</evidence>
<keyword evidence="1" id="KW-0597">Phosphoprotein</keyword>
<keyword evidence="2" id="KW-0902">Two-component regulatory system</keyword>
<proteinExistence type="predicted"/>
<reference evidence="7" key="1">
    <citation type="journal article" date="2014" name="Front. Microbiol.">
        <title>High frequency of phylogenetically diverse reductive dehalogenase-homologous genes in deep subseafloor sedimentary metagenomes.</title>
        <authorList>
            <person name="Kawai M."/>
            <person name="Futagami T."/>
            <person name="Toyoda A."/>
            <person name="Takaki Y."/>
            <person name="Nishi S."/>
            <person name="Hori S."/>
            <person name="Arai W."/>
            <person name="Tsubouchi T."/>
            <person name="Morono Y."/>
            <person name="Uchiyama I."/>
            <person name="Ito T."/>
            <person name="Fujiyama A."/>
            <person name="Inagaki F."/>
            <person name="Takami H."/>
        </authorList>
    </citation>
    <scope>NUCLEOTIDE SEQUENCE</scope>
    <source>
        <strain evidence="7">Expedition CK06-06</strain>
    </source>
</reference>
<dbReference type="InterPro" id="IPR001789">
    <property type="entry name" value="Sig_transdc_resp-reg_receiver"/>
</dbReference>
<keyword evidence="4" id="KW-0238">DNA-binding</keyword>
<dbReference type="InterPro" id="IPR011006">
    <property type="entry name" value="CheY-like_superfamily"/>
</dbReference>
<accession>X0SP17</accession>
<dbReference type="GO" id="GO:0006355">
    <property type="term" value="P:regulation of DNA-templated transcription"/>
    <property type="evidence" value="ECO:0007669"/>
    <property type="project" value="TreeGrafter"/>
</dbReference>
<gene>
    <name evidence="7" type="ORF">S01H1_11877</name>
</gene>
<sequence length="106" mass="12317">MQWTLPVLMLTAKDAIEDKIQGLDLGADDYLTKPFDFGERLARIRALLRREMKEKTVTHLANIFDVYIRYLRKKIETGIPKAEGPRLKNFPEARVRVPGLLMFSKK</sequence>
<evidence type="ECO:0000256" key="4">
    <source>
        <dbReference type="ARBA" id="ARBA00023125"/>
    </source>
</evidence>
<evidence type="ECO:0000256" key="2">
    <source>
        <dbReference type="ARBA" id="ARBA00023012"/>
    </source>
</evidence>
<dbReference type="Pfam" id="PF00072">
    <property type="entry name" value="Response_reg"/>
    <property type="match status" value="1"/>
</dbReference>
<dbReference type="SUPFAM" id="SSF52172">
    <property type="entry name" value="CheY-like"/>
    <property type="match status" value="1"/>
</dbReference>